<keyword evidence="1" id="KW-0378">Hydrolase</keyword>
<dbReference type="EMBL" id="JBHSMC010000009">
    <property type="protein sequence ID" value="MFC5464542.1"/>
    <property type="molecule type" value="Genomic_DNA"/>
</dbReference>
<keyword evidence="2" id="KW-0326">Glycosidase</keyword>
<name>A0ABW0LHX8_9BACI</name>
<dbReference type="Pfam" id="PF02903">
    <property type="entry name" value="Alpha-amylase_N"/>
    <property type="match status" value="1"/>
</dbReference>
<dbReference type="InterPro" id="IPR013780">
    <property type="entry name" value="Glyco_hydro_b"/>
</dbReference>
<dbReference type="SUPFAM" id="SSF51011">
    <property type="entry name" value="Glycosyl hydrolase domain"/>
    <property type="match status" value="1"/>
</dbReference>
<dbReference type="PANTHER" id="PTHR10357:SF210">
    <property type="entry name" value="MALTODEXTRIN GLUCOSIDASE"/>
    <property type="match status" value="1"/>
</dbReference>
<proteinExistence type="predicted"/>
<sequence>MNRLAILHRATDNYAYVCSNYDVCIMIKTGKGEIDRIQLIHGDPYHWTNGKWCNDRAAMEKTGSDEHYDYWQILITTPTRRLRYGFQLSNKKESVFLGEDGFYSIPPNKTDKYFAFPFVHSTEVFAPPNWVKDTVWYQIFPERFANGNKKNDVPGTLAWGSTPPKPDNFFGGDLDGIIDHIPYLKDLGITGIYFTPLFTAKSNHKYDTIDYLEIDPQFGDKKTLKKLIDICHKNGIKVMLDAVFNHSGFYFPPFQDVLKNGPDSKYKDWFHIREFPIQTKPLPNYDTFAFTPYMPKLNTQNPEVRNYLLKVARYWVEEFNIDGWRLDVANEVDHTFWRDFRNQIKAIKPDVYILGEIWHDAMPWLRGDQFDAVMNYPLTRNVLALFANRTITSEEFISKMTKVIHMYPATVNASAFNLVGSHDTPRILHECDGDIRKVKQIFTFLLTFIGTPCIYYGDEIGMDGDGDPGCRKCMEWDISKQDRDMFSHIQKLIQLRKQEPLLANEGSLRFISFRENGFAFVKASNNKKILVAFNVSNKERSFSLPQEYADLKPINLYSGQAQTSKTIKLDAYGFAILEFNSSYN</sequence>
<gene>
    <name evidence="4" type="ORF">ACFPM4_07240</name>
</gene>
<evidence type="ECO:0000313" key="5">
    <source>
        <dbReference type="Proteomes" id="UP001596147"/>
    </source>
</evidence>
<dbReference type="Gene3D" id="2.60.40.1180">
    <property type="entry name" value="Golgi alpha-mannosidase II"/>
    <property type="match status" value="1"/>
</dbReference>
<dbReference type="InterPro" id="IPR045857">
    <property type="entry name" value="O16G_dom_2"/>
</dbReference>
<dbReference type="Pfam" id="PF00128">
    <property type="entry name" value="Alpha-amylase"/>
    <property type="match status" value="1"/>
</dbReference>
<reference evidence="5" key="1">
    <citation type="journal article" date="2019" name="Int. J. Syst. Evol. Microbiol.">
        <title>The Global Catalogue of Microorganisms (GCM) 10K type strain sequencing project: providing services to taxonomists for standard genome sequencing and annotation.</title>
        <authorList>
            <consortium name="The Broad Institute Genomics Platform"/>
            <consortium name="The Broad Institute Genome Sequencing Center for Infectious Disease"/>
            <person name="Wu L."/>
            <person name="Ma J."/>
        </authorList>
    </citation>
    <scope>NUCLEOTIDE SEQUENCE [LARGE SCALE GENOMIC DNA]</scope>
    <source>
        <strain evidence="5">CGMCC 1.12237</strain>
    </source>
</reference>
<dbReference type="InterPro" id="IPR013783">
    <property type="entry name" value="Ig-like_fold"/>
</dbReference>
<evidence type="ECO:0000259" key="3">
    <source>
        <dbReference type="SMART" id="SM00642"/>
    </source>
</evidence>
<evidence type="ECO:0000256" key="1">
    <source>
        <dbReference type="ARBA" id="ARBA00022801"/>
    </source>
</evidence>
<organism evidence="4 5">
    <name type="scientific">Lederbergia graminis</name>
    <dbReference type="NCBI Taxonomy" id="735518"/>
    <lineage>
        <taxon>Bacteria</taxon>
        <taxon>Bacillati</taxon>
        <taxon>Bacillota</taxon>
        <taxon>Bacilli</taxon>
        <taxon>Bacillales</taxon>
        <taxon>Bacillaceae</taxon>
        <taxon>Lederbergia</taxon>
    </lineage>
</organism>
<dbReference type="SUPFAM" id="SSF51445">
    <property type="entry name" value="(Trans)glycosidases"/>
    <property type="match status" value="1"/>
</dbReference>
<comment type="caution">
    <text evidence="4">The sequence shown here is derived from an EMBL/GenBank/DDBJ whole genome shotgun (WGS) entry which is preliminary data.</text>
</comment>
<protein>
    <submittedName>
        <fullName evidence="4">Alpha-glycosidase</fullName>
    </submittedName>
</protein>
<feature type="domain" description="Glycosyl hydrolase family 13 catalytic" evidence="3">
    <location>
        <begin position="138"/>
        <end position="496"/>
    </location>
</feature>
<dbReference type="InterPro" id="IPR004185">
    <property type="entry name" value="Glyco_hydro_13_lg-like_dom"/>
</dbReference>
<dbReference type="CDD" id="cd02857">
    <property type="entry name" value="E_set_CDase_PDE_N"/>
    <property type="match status" value="1"/>
</dbReference>
<evidence type="ECO:0000313" key="4">
    <source>
        <dbReference type="EMBL" id="MFC5464542.1"/>
    </source>
</evidence>
<evidence type="ECO:0000256" key="2">
    <source>
        <dbReference type="ARBA" id="ARBA00023295"/>
    </source>
</evidence>
<dbReference type="InterPro" id="IPR017853">
    <property type="entry name" value="GH"/>
</dbReference>
<dbReference type="InterPro" id="IPR006047">
    <property type="entry name" value="GH13_cat_dom"/>
</dbReference>
<dbReference type="Gene3D" id="2.60.40.10">
    <property type="entry name" value="Immunoglobulins"/>
    <property type="match status" value="1"/>
</dbReference>
<keyword evidence="5" id="KW-1185">Reference proteome</keyword>
<accession>A0ABW0LHX8</accession>
<dbReference type="SMART" id="SM00642">
    <property type="entry name" value="Aamy"/>
    <property type="match status" value="1"/>
</dbReference>
<dbReference type="CDD" id="cd11338">
    <property type="entry name" value="AmyAc_CMD"/>
    <property type="match status" value="1"/>
</dbReference>
<dbReference type="RefSeq" id="WP_382349526.1">
    <property type="nucleotide sequence ID" value="NZ_JBHSMC010000009.1"/>
</dbReference>
<dbReference type="Gene3D" id="3.90.400.10">
    <property type="entry name" value="Oligo-1,6-glucosidase, Domain 2"/>
    <property type="match status" value="1"/>
</dbReference>
<dbReference type="Gene3D" id="3.20.20.80">
    <property type="entry name" value="Glycosidases"/>
    <property type="match status" value="1"/>
</dbReference>
<dbReference type="Proteomes" id="UP001596147">
    <property type="component" value="Unassembled WGS sequence"/>
</dbReference>
<dbReference type="PANTHER" id="PTHR10357">
    <property type="entry name" value="ALPHA-AMYLASE FAMILY MEMBER"/>
    <property type="match status" value="1"/>
</dbReference>